<evidence type="ECO:0000313" key="2">
    <source>
        <dbReference type="Proteomes" id="UP001521209"/>
    </source>
</evidence>
<reference evidence="1 2" key="1">
    <citation type="submission" date="2022-01" db="EMBL/GenBank/DDBJ databases">
        <authorList>
            <person name="Won M."/>
            <person name="Kim S.-J."/>
            <person name="Kwon S.-W."/>
        </authorList>
    </citation>
    <scope>NUCLEOTIDE SEQUENCE [LARGE SCALE GENOMIC DNA]</scope>
    <source>
        <strain evidence="1 2">KCTC 23505</strain>
    </source>
</reference>
<organism evidence="1 2">
    <name type="scientific">Acidiphilium iwatense</name>
    <dbReference type="NCBI Taxonomy" id="768198"/>
    <lineage>
        <taxon>Bacteria</taxon>
        <taxon>Pseudomonadati</taxon>
        <taxon>Pseudomonadota</taxon>
        <taxon>Alphaproteobacteria</taxon>
        <taxon>Acetobacterales</taxon>
        <taxon>Acidocellaceae</taxon>
        <taxon>Acidiphilium</taxon>
    </lineage>
</organism>
<sequence>MVASLEASGLLDVERPVAALTPDQRQQQKRTSVRQARIEDVVLAAWQETGDGVAFERAIEAQGLSLALGDKVPVVVDTTGNAHPLARLIGKAAKAATLGLRP</sequence>
<dbReference type="EMBL" id="JAKGBZ010000006">
    <property type="protein sequence ID" value="MCF3946060.1"/>
    <property type="molecule type" value="Genomic_DNA"/>
</dbReference>
<accession>A0ABS9DW94</accession>
<gene>
    <name evidence="1" type="ORF">L2A60_05095</name>
</gene>
<proteinExistence type="predicted"/>
<keyword evidence="2" id="KW-1185">Reference proteome</keyword>
<dbReference type="RefSeq" id="WP_235703285.1">
    <property type="nucleotide sequence ID" value="NZ_JAKGBZ010000006.1"/>
</dbReference>
<evidence type="ECO:0000313" key="1">
    <source>
        <dbReference type="EMBL" id="MCF3946060.1"/>
    </source>
</evidence>
<comment type="caution">
    <text evidence="1">The sequence shown here is derived from an EMBL/GenBank/DDBJ whole genome shotgun (WGS) entry which is preliminary data.</text>
</comment>
<protein>
    <submittedName>
        <fullName evidence="1">Uncharacterized protein</fullName>
    </submittedName>
</protein>
<name>A0ABS9DW94_9PROT</name>
<dbReference type="Proteomes" id="UP001521209">
    <property type="component" value="Unassembled WGS sequence"/>
</dbReference>